<dbReference type="InterPro" id="IPR013740">
    <property type="entry name" value="Redoxin"/>
</dbReference>
<evidence type="ECO:0000256" key="1">
    <source>
        <dbReference type="ARBA" id="ARBA00023157"/>
    </source>
</evidence>
<dbReference type="NCBIfam" id="NF001808">
    <property type="entry name" value="PRK00522.1"/>
    <property type="match status" value="1"/>
</dbReference>
<comment type="function">
    <text evidence="3">Thiol-specific peroxidase that catalyzes the reduction of hydrogen peroxide and organic hydroperoxides to water and alcohols, respectively. Plays a role in cell protection against oxidative stress by detoxifying peroxides.</text>
</comment>
<keyword evidence="1 3" id="KW-1015">Disulfide bond</keyword>
<proteinExistence type="inferred from homology"/>
<dbReference type="Proteomes" id="UP000036406">
    <property type="component" value="Chromosome"/>
</dbReference>
<dbReference type="Pfam" id="PF08534">
    <property type="entry name" value="Redoxin"/>
    <property type="match status" value="1"/>
</dbReference>
<keyword evidence="2 3" id="KW-0676">Redox-active center</keyword>
<comment type="subunit">
    <text evidence="3">Homodimer.</text>
</comment>
<evidence type="ECO:0000313" key="5">
    <source>
        <dbReference type="EMBL" id="AKO53988.1"/>
    </source>
</evidence>
<comment type="miscellaneous">
    <text evidence="3">The active site is a conserved redox-active cysteine residue, the peroxidatic cysteine (C(P)), which makes the nucleophilic attack on the peroxide substrate. The peroxide oxidizes the C(P)-SH to cysteine sulfenic acid (C(P)-SOH), which then reacts with another cysteine residue, the resolving cysteine (C(R)), to form a disulfide bridge. The disulfide is subsequently reduced by an appropriate electron donor to complete the catalytic cycle. In this atypical 2-Cys peroxiredoxin, C(R) is present in the same subunit to form an intramolecular disulfide. The disulfide is subsequently reduced by thioredoxin.</text>
</comment>
<dbReference type="PROSITE" id="PS51352">
    <property type="entry name" value="THIOREDOXIN_2"/>
    <property type="match status" value="1"/>
</dbReference>
<dbReference type="AlphaFoldDB" id="A0A0H4I8C0"/>
<dbReference type="InterPro" id="IPR013766">
    <property type="entry name" value="Thioredoxin_domain"/>
</dbReference>
<dbReference type="RefSeq" id="WP_048388262.1">
    <property type="nucleotide sequence ID" value="NZ_CP011494.1"/>
</dbReference>
<feature type="disulfide bond" description="Redox-active" evidence="3">
    <location>
        <begin position="60"/>
        <end position="94"/>
    </location>
</feature>
<dbReference type="SUPFAM" id="SSF52833">
    <property type="entry name" value="Thioredoxin-like"/>
    <property type="match status" value="1"/>
</dbReference>
<keyword evidence="3" id="KW-0560">Oxidoreductase</keyword>
<feature type="domain" description="Thioredoxin" evidence="4">
    <location>
        <begin position="18"/>
        <end position="165"/>
    </location>
</feature>
<keyword evidence="3 5" id="KW-0575">Peroxidase</keyword>
<evidence type="ECO:0000259" key="4">
    <source>
        <dbReference type="PROSITE" id="PS51352"/>
    </source>
</evidence>
<accession>A0A0H4I8C0</accession>
<dbReference type="EMBL" id="CP011494">
    <property type="protein sequence ID" value="AKO53988.1"/>
    <property type="molecule type" value="Genomic_DNA"/>
</dbReference>
<dbReference type="STRING" id="330734.ABA45_17370"/>
<dbReference type="EC" id="1.11.1.24" evidence="3"/>
<dbReference type="HAMAP" id="MF_00269">
    <property type="entry name" value="Tpx"/>
    <property type="match status" value="1"/>
</dbReference>
<dbReference type="KEGG" id="mpq:ABA45_17370"/>
<evidence type="ECO:0000256" key="3">
    <source>
        <dbReference type="HAMAP-Rule" id="MF_00269"/>
    </source>
</evidence>
<dbReference type="PATRIC" id="fig|330734.3.peg.3647"/>
<comment type="catalytic activity">
    <reaction evidence="3">
        <text>a hydroperoxide + [thioredoxin]-dithiol = an alcohol + [thioredoxin]-disulfide + H2O</text>
        <dbReference type="Rhea" id="RHEA:62620"/>
        <dbReference type="Rhea" id="RHEA-COMP:10698"/>
        <dbReference type="Rhea" id="RHEA-COMP:10700"/>
        <dbReference type="ChEBI" id="CHEBI:15377"/>
        <dbReference type="ChEBI" id="CHEBI:29950"/>
        <dbReference type="ChEBI" id="CHEBI:30879"/>
        <dbReference type="ChEBI" id="CHEBI:35924"/>
        <dbReference type="ChEBI" id="CHEBI:50058"/>
        <dbReference type="EC" id="1.11.1.24"/>
    </reaction>
</comment>
<dbReference type="CDD" id="cd03014">
    <property type="entry name" value="PRX_Atyp2cys"/>
    <property type="match status" value="1"/>
</dbReference>
<evidence type="ECO:0000313" key="6">
    <source>
        <dbReference type="Proteomes" id="UP000036406"/>
    </source>
</evidence>
<dbReference type="InterPro" id="IPR002065">
    <property type="entry name" value="TPX"/>
</dbReference>
<dbReference type="GO" id="GO:0008379">
    <property type="term" value="F:thioredoxin peroxidase activity"/>
    <property type="evidence" value="ECO:0007669"/>
    <property type="project" value="UniProtKB-UniRule"/>
</dbReference>
<protein>
    <recommendedName>
        <fullName evidence="3">Thiol peroxidase</fullName>
        <shortName evidence="3">Tpx</shortName>
        <ecNumber evidence="3">1.11.1.24</ecNumber>
    </recommendedName>
    <alternativeName>
        <fullName evidence="3">Peroxiredoxin tpx</fullName>
        <shortName evidence="3">Prx</shortName>
    </alternativeName>
    <alternativeName>
        <fullName evidence="3">Thioredoxin peroxidase</fullName>
    </alternativeName>
    <alternativeName>
        <fullName evidence="3">Thioredoxin-dependent peroxiredoxin</fullName>
    </alternativeName>
</protein>
<organism evidence="5 6">
    <name type="scientific">Marinobacter psychrophilus</name>
    <dbReference type="NCBI Taxonomy" id="330734"/>
    <lineage>
        <taxon>Bacteria</taxon>
        <taxon>Pseudomonadati</taxon>
        <taxon>Pseudomonadota</taxon>
        <taxon>Gammaproteobacteria</taxon>
        <taxon>Pseudomonadales</taxon>
        <taxon>Marinobacteraceae</taxon>
        <taxon>Marinobacter</taxon>
    </lineage>
</organism>
<dbReference type="PANTHER" id="PTHR43110">
    <property type="entry name" value="THIOL PEROXIDASE"/>
    <property type="match status" value="1"/>
</dbReference>
<dbReference type="Gene3D" id="3.40.30.10">
    <property type="entry name" value="Glutaredoxin"/>
    <property type="match status" value="1"/>
</dbReference>
<reference evidence="5 6" key="1">
    <citation type="submission" date="2015-05" db="EMBL/GenBank/DDBJ databases">
        <title>Complete genome of Marinobacter psychrophilus strain 20041T isolated from sea-ice of the Canadian Basin.</title>
        <authorList>
            <person name="Song L."/>
            <person name="Ren L."/>
            <person name="Yu Y."/>
            <person name="Wang X."/>
        </authorList>
    </citation>
    <scope>NUCLEOTIDE SEQUENCE [LARGE SCALE GENOMIC DNA]</scope>
    <source>
        <strain evidence="5 6">20041</strain>
    </source>
</reference>
<gene>
    <name evidence="3 5" type="primary">tpx</name>
    <name evidence="5" type="ORF">ABA45_17370</name>
</gene>
<keyword evidence="3" id="KW-0049">Antioxidant</keyword>
<feature type="active site" description="Cysteine sulfenic acid (-SOH) intermediate" evidence="3">
    <location>
        <position position="60"/>
    </location>
</feature>
<sequence>MSNVTLGGDPVELSGNFPQPGDTIHPFTLTNSSLEDVKLSDWDGKRKILSIFPSIDTGVCAASTRKFNEKAADLDNTVVLVIAADLPFAFARFCSTEGLDKVIPLSSFRNYSFQQDCGVAMQTGPLAGLCARAVIVLDQNNKVLHSELVGDIKDEPNYDAALNAL</sequence>
<dbReference type="InterPro" id="IPR050455">
    <property type="entry name" value="Tpx_Peroxidase_subfamily"/>
</dbReference>
<comment type="similarity">
    <text evidence="3">Belongs to the peroxiredoxin family. Tpx subfamily.</text>
</comment>
<keyword evidence="6" id="KW-1185">Reference proteome</keyword>
<name>A0A0H4I8C0_9GAMM</name>
<dbReference type="PANTHER" id="PTHR43110:SF1">
    <property type="entry name" value="THIOL PEROXIDASE"/>
    <property type="match status" value="1"/>
</dbReference>
<evidence type="ECO:0000256" key="2">
    <source>
        <dbReference type="ARBA" id="ARBA00023284"/>
    </source>
</evidence>
<dbReference type="InterPro" id="IPR036249">
    <property type="entry name" value="Thioredoxin-like_sf"/>
</dbReference>